<dbReference type="AlphaFoldDB" id="A0A1Y2I5G4"/>
<feature type="compositionally biased region" description="Basic residues" evidence="4">
    <location>
        <begin position="696"/>
        <end position="708"/>
    </location>
</feature>
<feature type="region of interest" description="Disordered" evidence="4">
    <location>
        <begin position="631"/>
        <end position="740"/>
    </location>
</feature>
<dbReference type="GO" id="GO:0030691">
    <property type="term" value="C:Noc2p-Noc3p complex"/>
    <property type="evidence" value="ECO:0007669"/>
    <property type="project" value="TreeGrafter"/>
</dbReference>
<dbReference type="GO" id="GO:0042273">
    <property type="term" value="P:ribosomal large subunit biogenesis"/>
    <property type="evidence" value="ECO:0007669"/>
    <property type="project" value="TreeGrafter"/>
</dbReference>
<dbReference type="EMBL" id="MCFL01000001">
    <property type="protein sequence ID" value="ORZ41323.1"/>
    <property type="molecule type" value="Genomic_DNA"/>
</dbReference>
<protein>
    <submittedName>
        <fullName evidence="5">Noc2p family-domain-containing protein</fullName>
    </submittedName>
</protein>
<keyword evidence="6" id="KW-1185">Reference proteome</keyword>
<feature type="compositionally biased region" description="Acidic residues" evidence="4">
    <location>
        <begin position="1"/>
        <end position="79"/>
    </location>
</feature>
<evidence type="ECO:0000313" key="5">
    <source>
        <dbReference type="EMBL" id="ORZ41323.1"/>
    </source>
</evidence>
<dbReference type="STRING" id="765915.A0A1Y2I5G4"/>
<dbReference type="OrthoDB" id="10266662at2759"/>
<comment type="similarity">
    <text evidence="2">Belongs to the NOC2 family.</text>
</comment>
<reference evidence="5 6" key="1">
    <citation type="submission" date="2016-07" db="EMBL/GenBank/DDBJ databases">
        <title>Pervasive Adenine N6-methylation of Active Genes in Fungi.</title>
        <authorList>
            <consortium name="DOE Joint Genome Institute"/>
            <person name="Mondo S.J."/>
            <person name="Dannebaum R.O."/>
            <person name="Kuo R.C."/>
            <person name="Labutti K."/>
            <person name="Haridas S."/>
            <person name="Kuo A."/>
            <person name="Salamov A."/>
            <person name="Ahrendt S.R."/>
            <person name="Lipzen A."/>
            <person name="Sullivan W."/>
            <person name="Andreopoulos W.B."/>
            <person name="Clum A."/>
            <person name="Lindquist E."/>
            <person name="Daum C."/>
            <person name="Ramamoorthy G.K."/>
            <person name="Gryganskyi A."/>
            <person name="Culley D."/>
            <person name="Magnuson J.K."/>
            <person name="James T.Y."/>
            <person name="O'Malley M.A."/>
            <person name="Stajich J.E."/>
            <person name="Spatafora J.W."/>
            <person name="Visel A."/>
            <person name="Grigoriev I.V."/>
        </authorList>
    </citation>
    <scope>NUCLEOTIDE SEQUENCE [LARGE SCALE GENOMIC DNA]</scope>
    <source>
        <strain evidence="5 6">PL171</strain>
    </source>
</reference>
<evidence type="ECO:0000256" key="2">
    <source>
        <dbReference type="ARBA" id="ARBA00005907"/>
    </source>
</evidence>
<dbReference type="PANTHER" id="PTHR12687:SF4">
    <property type="entry name" value="NUCLEOLAR COMPLEX PROTEIN 2 HOMOLOG"/>
    <property type="match status" value="1"/>
</dbReference>
<organism evidence="5 6">
    <name type="scientific">Catenaria anguillulae PL171</name>
    <dbReference type="NCBI Taxonomy" id="765915"/>
    <lineage>
        <taxon>Eukaryota</taxon>
        <taxon>Fungi</taxon>
        <taxon>Fungi incertae sedis</taxon>
        <taxon>Blastocladiomycota</taxon>
        <taxon>Blastocladiomycetes</taxon>
        <taxon>Blastocladiales</taxon>
        <taxon>Catenariaceae</taxon>
        <taxon>Catenaria</taxon>
    </lineage>
</organism>
<keyword evidence="3" id="KW-0539">Nucleus</keyword>
<comment type="caution">
    <text evidence="5">The sequence shown here is derived from an EMBL/GenBank/DDBJ whole genome shotgun (WGS) entry which is preliminary data.</text>
</comment>
<dbReference type="PANTHER" id="PTHR12687">
    <property type="entry name" value="NUCLEOLAR COMPLEX 2 AND RAD4-RELATED"/>
    <property type="match status" value="1"/>
</dbReference>
<dbReference type="GO" id="GO:0030690">
    <property type="term" value="C:Noc1p-Noc2p complex"/>
    <property type="evidence" value="ECO:0007669"/>
    <property type="project" value="TreeGrafter"/>
</dbReference>
<dbReference type="Proteomes" id="UP000193411">
    <property type="component" value="Unassembled WGS sequence"/>
</dbReference>
<feature type="compositionally biased region" description="Acidic residues" evidence="4">
    <location>
        <begin position="654"/>
        <end position="685"/>
    </location>
</feature>
<dbReference type="Pfam" id="PF03715">
    <property type="entry name" value="Noc2"/>
    <property type="match status" value="1"/>
</dbReference>
<comment type="subcellular location">
    <subcellularLocation>
        <location evidence="1">Nucleus</location>
    </subcellularLocation>
</comment>
<accession>A0A1Y2I5G4</accession>
<evidence type="ECO:0000256" key="3">
    <source>
        <dbReference type="ARBA" id="ARBA00023242"/>
    </source>
</evidence>
<dbReference type="GO" id="GO:0005654">
    <property type="term" value="C:nucleoplasm"/>
    <property type="evidence" value="ECO:0007669"/>
    <property type="project" value="TreeGrafter"/>
</dbReference>
<evidence type="ECO:0000256" key="1">
    <source>
        <dbReference type="ARBA" id="ARBA00004123"/>
    </source>
</evidence>
<name>A0A1Y2I5G4_9FUNG</name>
<dbReference type="GO" id="GO:0005730">
    <property type="term" value="C:nucleolus"/>
    <property type="evidence" value="ECO:0007669"/>
    <property type="project" value="TreeGrafter"/>
</dbReference>
<evidence type="ECO:0000313" key="6">
    <source>
        <dbReference type="Proteomes" id="UP000193411"/>
    </source>
</evidence>
<feature type="region of interest" description="Disordered" evidence="4">
    <location>
        <begin position="1"/>
        <end position="89"/>
    </location>
</feature>
<proteinExistence type="inferred from homology"/>
<sequence>MDGSDDDDAGLAADDLDQFPTLSDDDDDVDDDENDGDLPSGSDDDDAELDMDVDAAGDASDQDDDDDEAVSSDEDDEVNEASVHKRDLERLKQTQPEFYQYLLDNDQSLLDFDDEDHEVEEEFDDQETQFIEEATPQKQTLDKDMVAKWEAELAEKETPNNIKRLVVAFRSSVQQDADSKSAGYVIPSATIHRKVVILAFKHVPHFLKTVLGESSNPTSSNKWKRVSAMVKVFMTNALKLFKDTTEPSMTEYLLQELHASVVYILPYPKLSKDYFRLLLATWGNSTHDALRVKAFAHIRDLAATHPKKFLEPTLKGTYMMFVKSSRRTTVHTLPTITLLTRCAAEAYGLDADMSYQYAFIYIRQLAIHLRSAMAAKTKEAYRQVYQWQYVHSIRFWANVLLTYAPKGSASPLTQLVYPLVQVMLGVIRLVPTTHYHPLHLHLLQSLTDLVRVCGVYVPLAPYFATILDAVPTDAKAKKSTLKPLYLPAYVKCPKQYAGTRVYAQSIRGAVHMVLLRYLGALSNHVAFPELSIAVVVALKANVKATKDANWSKTVQGLLDKIDENAKFIRGKRQAADVAPCDTAAVARFMAQLDPVAETPLGKFAASVEKVEAKRMEAVQASFIKDYDAFGAAGDDDESGKRGKKGKQARRDDSGSEDEDEYESSADEEEQGEDEDMDVDSDEEEARESAPVASKGKDKKTKGKGKGRRQSAAGDEGDDDFLKELKGMSVVMDDNMDVDSD</sequence>
<gene>
    <name evidence="5" type="ORF">BCR44DRAFT_121616</name>
</gene>
<dbReference type="InterPro" id="IPR005343">
    <property type="entry name" value="Noc2"/>
</dbReference>
<evidence type="ECO:0000256" key="4">
    <source>
        <dbReference type="SAM" id="MobiDB-lite"/>
    </source>
</evidence>